<evidence type="ECO:0000313" key="3">
    <source>
        <dbReference type="Proteomes" id="UP001165269"/>
    </source>
</evidence>
<organism evidence="2 3">
    <name type="scientific">Streptomyces cylindrosporus</name>
    <dbReference type="NCBI Taxonomy" id="2927583"/>
    <lineage>
        <taxon>Bacteria</taxon>
        <taxon>Bacillati</taxon>
        <taxon>Actinomycetota</taxon>
        <taxon>Actinomycetes</taxon>
        <taxon>Kitasatosporales</taxon>
        <taxon>Streptomycetaceae</taxon>
        <taxon>Streptomyces</taxon>
    </lineage>
</organism>
<evidence type="ECO:0000256" key="1">
    <source>
        <dbReference type="SAM" id="MobiDB-lite"/>
    </source>
</evidence>
<reference evidence="2" key="1">
    <citation type="submission" date="2022-03" db="EMBL/GenBank/DDBJ databases">
        <title>Streptomyces 7R015 and 7R016 isolated from Barleria lupulina in Thailand.</title>
        <authorList>
            <person name="Kanchanasin P."/>
            <person name="Phongsopitanun W."/>
            <person name="Tanasupawat S."/>
        </authorList>
    </citation>
    <scope>NUCLEOTIDE SEQUENCE</scope>
    <source>
        <strain evidence="2">7R015</strain>
    </source>
</reference>
<feature type="region of interest" description="Disordered" evidence="1">
    <location>
        <begin position="119"/>
        <end position="141"/>
    </location>
</feature>
<name>A0ABS9YKA3_9ACTN</name>
<dbReference type="RefSeq" id="WP_242774134.1">
    <property type="nucleotide sequence ID" value="NZ_JALDAY010000013.1"/>
</dbReference>
<gene>
    <name evidence="2" type="ORF">MQP27_38650</name>
</gene>
<protein>
    <submittedName>
        <fullName evidence="2">Uncharacterized protein</fullName>
    </submittedName>
</protein>
<comment type="caution">
    <text evidence="2">The sequence shown here is derived from an EMBL/GenBank/DDBJ whole genome shotgun (WGS) entry which is preliminary data.</text>
</comment>
<sequence length="141" mass="15679">MRYLAEPFALGALRRGRAIEQFLGPAGSPEHPGVRYVEVVPVSTHYEIFLHTLEDVGHETFADLVEFPPLDPDNEEEEFGLLLATRDDPHAALETAEEATGAVRGKWVNAGLAQDEYHDYLSAGRPRKTDPHGHPWPPFPS</sequence>
<evidence type="ECO:0000313" key="2">
    <source>
        <dbReference type="EMBL" id="MCI3277001.1"/>
    </source>
</evidence>
<keyword evidence="3" id="KW-1185">Reference proteome</keyword>
<accession>A0ABS9YKA3</accession>
<proteinExistence type="predicted"/>
<dbReference type="EMBL" id="JALDAY010000013">
    <property type="protein sequence ID" value="MCI3277001.1"/>
    <property type="molecule type" value="Genomic_DNA"/>
</dbReference>
<dbReference type="Proteomes" id="UP001165269">
    <property type="component" value="Unassembled WGS sequence"/>
</dbReference>